<reference evidence="1 2" key="1">
    <citation type="journal article" date="2014" name="PLoS ONE">
        <title>Global Analysis of Gene Expression Profiles in Physic Nut (Jatropha curcas L.) Seedlings Exposed to Salt Stress.</title>
        <authorList>
            <person name="Zhang L."/>
            <person name="Zhang C."/>
            <person name="Wu P."/>
            <person name="Chen Y."/>
            <person name="Li M."/>
            <person name="Jiang H."/>
            <person name="Wu G."/>
        </authorList>
    </citation>
    <scope>NUCLEOTIDE SEQUENCE [LARGE SCALE GENOMIC DNA]</scope>
    <source>
        <strain evidence="2">cv. GZQX0401</strain>
        <tissue evidence="1">Young leaves</tissue>
    </source>
</reference>
<evidence type="ECO:0000313" key="2">
    <source>
        <dbReference type="Proteomes" id="UP000027138"/>
    </source>
</evidence>
<evidence type="ECO:0000313" key="1">
    <source>
        <dbReference type="EMBL" id="KDP21583.1"/>
    </source>
</evidence>
<accession>A0A067JFM1</accession>
<dbReference type="Proteomes" id="UP000027138">
    <property type="component" value="Unassembled WGS sequence"/>
</dbReference>
<keyword evidence="2" id="KW-1185">Reference proteome</keyword>
<dbReference type="EMBL" id="KK915628">
    <property type="protein sequence ID" value="KDP21583.1"/>
    <property type="molecule type" value="Genomic_DNA"/>
</dbReference>
<dbReference type="AlphaFoldDB" id="A0A067JFM1"/>
<name>A0A067JFM1_JATCU</name>
<proteinExistence type="predicted"/>
<sequence>MAAKNLADLLPRGVVIDPVNRLLNHGMKLWEFIPDAGSSISLRLDLPSHLYWSTSEGDQSPLMINFGPWTSQICRRASKPLLALSPPSPRRVFDMRAL</sequence>
<gene>
    <name evidence="1" type="ORF">JCGZ_03736</name>
</gene>
<protein>
    <submittedName>
        <fullName evidence="1">Uncharacterized protein</fullName>
    </submittedName>
</protein>
<organism evidence="1 2">
    <name type="scientific">Jatropha curcas</name>
    <name type="common">Barbados nut</name>
    <dbReference type="NCBI Taxonomy" id="180498"/>
    <lineage>
        <taxon>Eukaryota</taxon>
        <taxon>Viridiplantae</taxon>
        <taxon>Streptophyta</taxon>
        <taxon>Embryophyta</taxon>
        <taxon>Tracheophyta</taxon>
        <taxon>Spermatophyta</taxon>
        <taxon>Magnoliopsida</taxon>
        <taxon>eudicotyledons</taxon>
        <taxon>Gunneridae</taxon>
        <taxon>Pentapetalae</taxon>
        <taxon>rosids</taxon>
        <taxon>fabids</taxon>
        <taxon>Malpighiales</taxon>
        <taxon>Euphorbiaceae</taxon>
        <taxon>Crotonoideae</taxon>
        <taxon>Jatropheae</taxon>
        <taxon>Jatropha</taxon>
    </lineage>
</organism>